<sequence>MVTYLQANFSPHRFFKWNNKDILFKRRTLCLDSWFNLNINLIDQLFDNAGILLSYEGFLSKCNIRVSSGVHAKVFGVISTEICVLFRQRPDSILLHLLL</sequence>
<comment type="caution">
    <text evidence="1">The sequence shown here is derived from an EMBL/GenBank/DDBJ whole genome shotgun (WGS) entry which is preliminary data.</text>
</comment>
<dbReference type="Proteomes" id="UP001434883">
    <property type="component" value="Unassembled WGS sequence"/>
</dbReference>
<name>A0ABV0QCM5_9TELE</name>
<proteinExistence type="predicted"/>
<accession>A0ABV0QCM5</accession>
<keyword evidence="2" id="KW-1185">Reference proteome</keyword>
<evidence type="ECO:0000313" key="1">
    <source>
        <dbReference type="EMBL" id="MEQ2193213.1"/>
    </source>
</evidence>
<organism evidence="1 2">
    <name type="scientific">Xenoophorus captivus</name>
    <dbReference type="NCBI Taxonomy" id="1517983"/>
    <lineage>
        <taxon>Eukaryota</taxon>
        <taxon>Metazoa</taxon>
        <taxon>Chordata</taxon>
        <taxon>Craniata</taxon>
        <taxon>Vertebrata</taxon>
        <taxon>Euteleostomi</taxon>
        <taxon>Actinopterygii</taxon>
        <taxon>Neopterygii</taxon>
        <taxon>Teleostei</taxon>
        <taxon>Neoteleostei</taxon>
        <taxon>Acanthomorphata</taxon>
        <taxon>Ovalentaria</taxon>
        <taxon>Atherinomorphae</taxon>
        <taxon>Cyprinodontiformes</taxon>
        <taxon>Goodeidae</taxon>
        <taxon>Xenoophorus</taxon>
    </lineage>
</organism>
<dbReference type="EMBL" id="JAHRIN010006627">
    <property type="protein sequence ID" value="MEQ2193213.1"/>
    <property type="molecule type" value="Genomic_DNA"/>
</dbReference>
<protein>
    <submittedName>
        <fullName evidence="1">Uncharacterized protein</fullName>
    </submittedName>
</protein>
<evidence type="ECO:0000313" key="2">
    <source>
        <dbReference type="Proteomes" id="UP001434883"/>
    </source>
</evidence>
<reference evidence="1 2" key="1">
    <citation type="submission" date="2021-06" db="EMBL/GenBank/DDBJ databases">
        <authorList>
            <person name="Palmer J.M."/>
        </authorList>
    </citation>
    <scope>NUCLEOTIDE SEQUENCE [LARGE SCALE GENOMIC DNA]</scope>
    <source>
        <strain evidence="1 2">XC_2019</strain>
        <tissue evidence="1">Muscle</tissue>
    </source>
</reference>
<gene>
    <name evidence="1" type="ORF">XENOCAPTIV_026533</name>
</gene>